<evidence type="ECO:0000259" key="4">
    <source>
        <dbReference type="Pfam" id="PF23197"/>
    </source>
</evidence>
<feature type="domain" description="AIR9-like A9" evidence="4">
    <location>
        <begin position="354"/>
        <end position="433"/>
    </location>
</feature>
<sequence>MRDPLEVQPNAVNADQQAPTELMSPDMMPSGTGYVLGNDDAGFWTPTSDSLIRHQFQRASGPGNSRGDEFNKHLLDPEIMELYYRSQSQEEEILLLRKQVADAFVKELQLLNEKHILERKLSALRMELDEKQDDAISSTVKELTKKKNCLEENLRLTNDLKVVEEELYIFTSSLLSLLAEFSIRPPMINASTIGSGAKRLYHRMQWKTRSGNAGFNDINHLVGNQPSNLPANYGHQPSSSSKSQLSQPFVGSKVNDFPQYNYYPMDMHVEATSNQSRFIRDYDMPLSNNDKPREFPSAVYKDVGGTSAPNFFEDNTGESYRKLMADSQFYMPPAHDNQASSVSEAGEASLPGIEAFQIIGEAKPGNTLRACGFPTNGTTLCIFQWVRHLQDGTRQYIEGATVPEYVVTSDDVDTLLAVDCTPMDDHGRQGELVRQFANNQNKITCDQDMQQEIEGFISAGRALFNVLLLMDSSEDWEPTVLTLKRSSYQIKVSSTEEVVVEEKYSSSLYIKVPCGHSAQFVLISSAGANLPFCTDGTSQPYSFENDVRLRDIIVLAMRYFQSKALDGKKKGKI</sequence>
<feature type="compositionally biased region" description="Low complexity" evidence="2">
    <location>
        <begin position="236"/>
        <end position="248"/>
    </location>
</feature>
<gene>
    <name evidence="6" type="primary">LOC105043916</name>
</gene>
<evidence type="ECO:0000256" key="2">
    <source>
        <dbReference type="SAM" id="MobiDB-lite"/>
    </source>
</evidence>
<feature type="compositionally biased region" description="Polar residues" evidence="2">
    <location>
        <begin position="10"/>
        <end position="19"/>
    </location>
</feature>
<keyword evidence="1" id="KW-0175">Coiled coil</keyword>
<keyword evidence="5" id="KW-1185">Reference proteome</keyword>
<evidence type="ECO:0000259" key="3">
    <source>
        <dbReference type="Pfam" id="PF23080"/>
    </source>
</evidence>
<proteinExistence type="predicted"/>
<dbReference type="RefSeq" id="XP_010919943.1">
    <property type="nucleotide sequence ID" value="XM_010921641.3"/>
</dbReference>
<dbReference type="Pfam" id="PF23197">
    <property type="entry name" value="IG_AIR9"/>
    <property type="match status" value="1"/>
</dbReference>
<accession>A0A6I9R3N5</accession>
<dbReference type="PANTHER" id="PTHR31149:SF7">
    <property type="entry name" value="EXPRESSED PROTEIN"/>
    <property type="match status" value="1"/>
</dbReference>
<protein>
    <submittedName>
        <fullName evidence="6">Uncharacterized protein LOC105043916 isoform X1</fullName>
    </submittedName>
</protein>
<dbReference type="InParanoid" id="A0A6I9R3N5"/>
<evidence type="ECO:0000313" key="5">
    <source>
        <dbReference type="Proteomes" id="UP000504607"/>
    </source>
</evidence>
<evidence type="ECO:0000256" key="1">
    <source>
        <dbReference type="SAM" id="Coils"/>
    </source>
</evidence>
<dbReference type="KEGG" id="egu:105043916"/>
<feature type="domain" description="DUF7046" evidence="3">
    <location>
        <begin position="475"/>
        <end position="572"/>
    </location>
</feature>
<dbReference type="Proteomes" id="UP000504607">
    <property type="component" value="Chromosome 4"/>
</dbReference>
<feature type="region of interest" description="Disordered" evidence="2">
    <location>
        <begin position="1"/>
        <end position="23"/>
    </location>
</feature>
<evidence type="ECO:0000313" key="6">
    <source>
        <dbReference type="RefSeq" id="XP_010919943.1"/>
    </source>
</evidence>
<feature type="coiled-coil region" evidence="1">
    <location>
        <begin position="114"/>
        <end position="166"/>
    </location>
</feature>
<dbReference type="GeneID" id="105043916"/>
<name>A0A6I9R3N5_ELAGV</name>
<dbReference type="PANTHER" id="PTHR31149">
    <property type="entry name" value="EXPRESSED PROTEIN"/>
    <property type="match status" value="1"/>
</dbReference>
<dbReference type="OrthoDB" id="1890867at2759"/>
<dbReference type="GO" id="GO:0005886">
    <property type="term" value="C:plasma membrane"/>
    <property type="evidence" value="ECO:0007669"/>
    <property type="project" value="TreeGrafter"/>
</dbReference>
<reference evidence="6" key="1">
    <citation type="submission" date="2025-08" db="UniProtKB">
        <authorList>
            <consortium name="RefSeq"/>
        </authorList>
    </citation>
    <scope>IDENTIFICATION</scope>
</reference>
<dbReference type="InterPro" id="IPR055474">
    <property type="entry name" value="DUF7046"/>
</dbReference>
<dbReference type="FunFam" id="2.60.40.2700:FF:000001">
    <property type="entry name" value="Transmembrane protein"/>
    <property type="match status" value="1"/>
</dbReference>
<feature type="region of interest" description="Disordered" evidence="2">
    <location>
        <begin position="226"/>
        <end position="248"/>
    </location>
</feature>
<dbReference type="InterPro" id="IPR056284">
    <property type="entry name" value="AIR9-like_A9"/>
</dbReference>
<organism evidence="5 6">
    <name type="scientific">Elaeis guineensis var. tenera</name>
    <name type="common">Oil palm</name>
    <dbReference type="NCBI Taxonomy" id="51953"/>
    <lineage>
        <taxon>Eukaryota</taxon>
        <taxon>Viridiplantae</taxon>
        <taxon>Streptophyta</taxon>
        <taxon>Embryophyta</taxon>
        <taxon>Tracheophyta</taxon>
        <taxon>Spermatophyta</taxon>
        <taxon>Magnoliopsida</taxon>
        <taxon>Liliopsida</taxon>
        <taxon>Arecaceae</taxon>
        <taxon>Arecoideae</taxon>
        <taxon>Cocoseae</taxon>
        <taxon>Elaeidinae</taxon>
        <taxon>Elaeis</taxon>
    </lineage>
</organism>
<dbReference type="FunCoup" id="A0A6I9R3N5">
    <property type="interactions" value="1805"/>
</dbReference>
<dbReference type="AlphaFoldDB" id="A0A6I9R3N5"/>
<dbReference type="Pfam" id="PF23080">
    <property type="entry name" value="DUF7046"/>
    <property type="match status" value="1"/>
</dbReference>
<dbReference type="Gene3D" id="2.60.40.2700">
    <property type="match status" value="1"/>
</dbReference>